<dbReference type="Gene3D" id="3.30.1490.150">
    <property type="entry name" value="Hypothetical protein ph0010, domain 2"/>
    <property type="match status" value="1"/>
</dbReference>
<sequence length="500" mass="56246">MQLRGLLFFLLFTAITAVCKGEGSSEKEVTESMMVGREEGADFKSELEKYLADTDFDSSLLSASLFWPTDGTDIATQFIEKLDSVDFDTLLLLLPENVTTAQSCMIKYFSIENSALSEMVDDSLVAYLSLQSPIEVRKQTVQSTSRIVTKLESALKSFSSPFRFLFLSITNCNCYNTHALALTLRSYPKRIFPLSISFLPSVHLRSTEMTSILTQVAEAVSRGNPEELCAKQRDDSVLNWAGIATALSFASFFDARYVSSSASIFIPFLASYGTHYSSPIDYEIVNPDVEYTLNSLVAHEDFKDFKWTPALKQSFVNKLNAFPELMKNRCVMLTWYDSAGTLVFRNGCIFPNDSSSLDLLLLYLEQAFSTMDETTRSRVTRIVFSVVFPMREVMLAPERMEVKEKAEVMKTRELLIELPIRDLSAVAKEDIGGAHSVYLVSPNVGGETLLAAEIRERAWTAEEALEELCRRLELSEDCWRSTSNALFIYRTADYVLSCDL</sequence>
<gene>
    <name evidence="2" type="ORF">AV274_2228</name>
</gene>
<evidence type="ECO:0000313" key="3">
    <source>
        <dbReference type="Proteomes" id="UP000078348"/>
    </source>
</evidence>
<organism evidence="2 3">
    <name type="scientific">Blastocystis sp. subtype 1 (strain ATCC 50177 / NandII)</name>
    <dbReference type="NCBI Taxonomy" id="478820"/>
    <lineage>
        <taxon>Eukaryota</taxon>
        <taxon>Sar</taxon>
        <taxon>Stramenopiles</taxon>
        <taxon>Bigyra</taxon>
        <taxon>Opalozoa</taxon>
        <taxon>Opalinata</taxon>
        <taxon>Blastocystidae</taxon>
        <taxon>Blastocystis</taxon>
    </lineage>
</organism>
<reference evidence="2 3" key="1">
    <citation type="submission" date="2016-05" db="EMBL/GenBank/DDBJ databases">
        <title>Nuclear genome of Blastocystis sp. subtype 1 NandII.</title>
        <authorList>
            <person name="Gentekaki E."/>
            <person name="Curtis B."/>
            <person name="Stairs C."/>
            <person name="Eme L."/>
            <person name="Herman E."/>
            <person name="Klimes V."/>
            <person name="Arias M.C."/>
            <person name="Elias M."/>
            <person name="Hilliou F."/>
            <person name="Klute M."/>
            <person name="Malik S.-B."/>
            <person name="Pightling A."/>
            <person name="Rachubinski R."/>
            <person name="Salas D."/>
            <person name="Schlacht A."/>
            <person name="Suga H."/>
            <person name="Archibald J."/>
            <person name="Ball S.G."/>
            <person name="Clark G."/>
            <person name="Dacks J."/>
            <person name="Van Der Giezen M."/>
            <person name="Tsaousis A."/>
            <person name="Roger A."/>
        </authorList>
    </citation>
    <scope>NUCLEOTIDE SEQUENCE [LARGE SCALE GENOMIC DNA]</scope>
    <source>
        <strain evidence="3">ATCC 50177 / NandII</strain>
    </source>
</reference>
<protein>
    <submittedName>
        <fullName evidence="2">Uncharacterized protein</fullName>
    </submittedName>
</protein>
<proteinExistence type="predicted"/>
<accession>A0A196SIN6</accession>
<feature type="signal peptide" evidence="1">
    <location>
        <begin position="1"/>
        <end position="21"/>
    </location>
</feature>
<keyword evidence="1" id="KW-0732">Signal</keyword>
<evidence type="ECO:0000256" key="1">
    <source>
        <dbReference type="SAM" id="SignalP"/>
    </source>
</evidence>
<keyword evidence="3" id="KW-1185">Reference proteome</keyword>
<dbReference type="EMBL" id="LXWW01000102">
    <property type="protein sequence ID" value="OAO16042.1"/>
    <property type="molecule type" value="Genomic_DNA"/>
</dbReference>
<name>A0A196SIN6_BLAHN</name>
<dbReference type="AlphaFoldDB" id="A0A196SIN6"/>
<comment type="caution">
    <text evidence="2">The sequence shown here is derived from an EMBL/GenBank/DDBJ whole genome shotgun (WGS) entry which is preliminary data.</text>
</comment>
<feature type="chain" id="PRO_5008274646" evidence="1">
    <location>
        <begin position="22"/>
        <end position="500"/>
    </location>
</feature>
<evidence type="ECO:0000313" key="2">
    <source>
        <dbReference type="EMBL" id="OAO16042.1"/>
    </source>
</evidence>
<dbReference type="Proteomes" id="UP000078348">
    <property type="component" value="Unassembled WGS sequence"/>
</dbReference>